<evidence type="ECO:0000256" key="12">
    <source>
        <dbReference type="ARBA" id="ARBA00022714"/>
    </source>
</evidence>
<comment type="catalytic activity">
    <reaction evidence="26">
        <text>a ubiquinone + n Na(+)(in) + NADH + H(+) = a ubiquinol + n Na(+)(out) + NAD(+)</text>
        <dbReference type="Rhea" id="RHEA:47748"/>
        <dbReference type="Rhea" id="RHEA-COMP:9565"/>
        <dbReference type="Rhea" id="RHEA-COMP:9566"/>
        <dbReference type="ChEBI" id="CHEBI:15378"/>
        <dbReference type="ChEBI" id="CHEBI:16389"/>
        <dbReference type="ChEBI" id="CHEBI:17976"/>
        <dbReference type="ChEBI" id="CHEBI:29101"/>
        <dbReference type="ChEBI" id="CHEBI:57540"/>
        <dbReference type="ChEBI" id="CHEBI:57945"/>
        <dbReference type="EC" id="7.2.1.1"/>
    </reaction>
</comment>
<evidence type="ECO:0000256" key="10">
    <source>
        <dbReference type="ARBA" id="ARBA00022519"/>
    </source>
</evidence>
<dbReference type="Pfam" id="PF00175">
    <property type="entry name" value="NAD_binding_1"/>
    <property type="match status" value="1"/>
</dbReference>
<comment type="caution">
    <text evidence="29">The sequence shown here is derived from an EMBL/GenBank/DDBJ whole genome shotgun (WGS) entry which is preliminary data.</text>
</comment>
<evidence type="ECO:0000256" key="25">
    <source>
        <dbReference type="ARBA" id="ARBA00030787"/>
    </source>
</evidence>
<keyword evidence="14" id="KW-0274">FAD</keyword>
<dbReference type="SUPFAM" id="SSF54292">
    <property type="entry name" value="2Fe-2S ferredoxin-like"/>
    <property type="match status" value="1"/>
</dbReference>
<dbReference type="GO" id="GO:0005886">
    <property type="term" value="C:plasma membrane"/>
    <property type="evidence" value="ECO:0007669"/>
    <property type="project" value="UniProtKB-SubCell"/>
</dbReference>
<dbReference type="InterPro" id="IPR010205">
    <property type="entry name" value="NqrF"/>
</dbReference>
<gene>
    <name evidence="29" type="ORF">IFO71_10265</name>
</gene>
<evidence type="ECO:0000256" key="16">
    <source>
        <dbReference type="ARBA" id="ARBA00023004"/>
    </source>
</evidence>
<dbReference type="EMBL" id="JACYTR010000017">
    <property type="protein sequence ID" value="MBD8526120.1"/>
    <property type="molecule type" value="Genomic_DNA"/>
</dbReference>
<comment type="function">
    <text evidence="2">NQR complex catalyzes the reduction of ubiquinone-1 to ubiquinol by two successive reactions, coupled with the transport of Na(+) ions from the cytoplasm to the periplasm. The first step is catalyzed by NqrF, which accepts electrons from NADH and reduces ubiquinone-1 to ubisemiquinone by a one-electron transfer pathway.</text>
</comment>
<keyword evidence="20" id="KW-0406">Ion transport</keyword>
<dbReference type="Gene3D" id="3.10.20.30">
    <property type="match status" value="1"/>
</dbReference>
<evidence type="ECO:0000256" key="2">
    <source>
        <dbReference type="ARBA" id="ARBA00002972"/>
    </source>
</evidence>
<comment type="subunit">
    <text evidence="5">Composed of six subunits; NqrA, NqrB, NqrC, NqrD, NqrE and NqrF.</text>
</comment>
<dbReference type="PROSITE" id="PS51085">
    <property type="entry name" value="2FE2S_FER_2"/>
    <property type="match status" value="1"/>
</dbReference>
<evidence type="ECO:0000256" key="21">
    <source>
        <dbReference type="ARBA" id="ARBA00023075"/>
    </source>
</evidence>
<evidence type="ECO:0000256" key="20">
    <source>
        <dbReference type="ARBA" id="ARBA00023065"/>
    </source>
</evidence>
<dbReference type="EC" id="7.2.1.1" evidence="6"/>
<dbReference type="NCBIfam" id="TIGR01941">
    <property type="entry name" value="nqrF"/>
    <property type="match status" value="1"/>
</dbReference>
<evidence type="ECO:0000313" key="30">
    <source>
        <dbReference type="Proteomes" id="UP000613768"/>
    </source>
</evidence>
<proteinExistence type="inferred from homology"/>
<evidence type="ECO:0000256" key="22">
    <source>
        <dbReference type="ARBA" id="ARBA00023136"/>
    </source>
</evidence>
<dbReference type="PRINTS" id="PR00371">
    <property type="entry name" value="FPNCR"/>
</dbReference>
<evidence type="ECO:0000256" key="14">
    <source>
        <dbReference type="ARBA" id="ARBA00022827"/>
    </source>
</evidence>
<evidence type="ECO:0000256" key="15">
    <source>
        <dbReference type="ARBA" id="ARBA00022967"/>
    </source>
</evidence>
<keyword evidence="23" id="KW-0739">Sodium transport</keyword>
<dbReference type="GO" id="GO:0046872">
    <property type="term" value="F:metal ion binding"/>
    <property type="evidence" value="ECO:0007669"/>
    <property type="project" value="UniProtKB-KW"/>
</dbReference>
<dbReference type="CDD" id="cd00207">
    <property type="entry name" value="fer2"/>
    <property type="match status" value="1"/>
</dbReference>
<keyword evidence="12" id="KW-0001">2Fe-2S</keyword>
<evidence type="ECO:0000256" key="7">
    <source>
        <dbReference type="ARBA" id="ARBA00019729"/>
    </source>
</evidence>
<evidence type="ECO:0000256" key="13">
    <source>
        <dbReference type="ARBA" id="ARBA00022723"/>
    </source>
</evidence>
<evidence type="ECO:0000256" key="9">
    <source>
        <dbReference type="ARBA" id="ARBA00022475"/>
    </source>
</evidence>
<dbReference type="AlphaFoldDB" id="A0AAW3ZMI7"/>
<dbReference type="InterPro" id="IPR017927">
    <property type="entry name" value="FAD-bd_FR_type"/>
</dbReference>
<keyword evidence="21" id="KW-0830">Ubiquinone</keyword>
<comment type="subcellular location">
    <subcellularLocation>
        <location evidence="3">Cell inner membrane</location>
    </subcellularLocation>
</comment>
<evidence type="ECO:0000256" key="26">
    <source>
        <dbReference type="ARBA" id="ARBA00048891"/>
    </source>
</evidence>
<dbReference type="Proteomes" id="UP000613768">
    <property type="component" value="Unassembled WGS sequence"/>
</dbReference>
<evidence type="ECO:0000256" key="18">
    <source>
        <dbReference type="ARBA" id="ARBA00023027"/>
    </source>
</evidence>
<dbReference type="Gene3D" id="2.40.30.10">
    <property type="entry name" value="Translation factors"/>
    <property type="match status" value="1"/>
</dbReference>
<dbReference type="GO" id="GO:0016655">
    <property type="term" value="F:oxidoreductase activity, acting on NAD(P)H, quinone or similar compound as acceptor"/>
    <property type="evidence" value="ECO:0007669"/>
    <property type="project" value="InterPro"/>
</dbReference>
<keyword evidence="30" id="KW-1185">Reference proteome</keyword>
<evidence type="ECO:0000256" key="24">
    <source>
        <dbReference type="ARBA" id="ARBA00030032"/>
    </source>
</evidence>
<keyword evidence="11" id="KW-0285">Flavoprotein</keyword>
<evidence type="ECO:0000256" key="5">
    <source>
        <dbReference type="ARBA" id="ARBA00011309"/>
    </source>
</evidence>
<sequence length="408" mass="45070">MRAIGLGLVFFLLLVLGLTAIVMWVRKWLMPARPLTVHVRGAEPVPAVQGQTLLRALQSAGLKLPAACGGGGTCGQCRARVVQGGGEVLPTERARLSRAELKQGQRLACQLLLREDLEIQLDDALLKAEQWQCEVLQVTALAPLMREIVLQLPDALSFAFRPGSYVMVEAPSYRLAFSELQPPVEHRAIWQRLQLADLVAQSEAPVSRAYSLANVPADGGRRVVLLVRLALPPPNVIEALPGRVSSWLFARKPGDRVPVSGPFGDFAAQPGEREMVFIGGGVGMAPLRAMITDLLQTQHSQRRISFWYGARSQIELFYREQFDALAAEYGNFRWTVALSDPAAGDDWDGARGFIHEVLCQRYLRQHPAPEECEYYLCGPPLMIKAVLAMLDQLGVEPERIFNDDFGSR</sequence>
<evidence type="ECO:0000313" key="29">
    <source>
        <dbReference type="EMBL" id="MBD8526120.1"/>
    </source>
</evidence>
<name>A0AAW3ZMI7_9GAMM</name>
<keyword evidence="19" id="KW-0915">Sodium</keyword>
<accession>A0AAW3ZMI7</accession>
<keyword evidence="18" id="KW-0520">NAD</keyword>
<evidence type="ECO:0000256" key="19">
    <source>
        <dbReference type="ARBA" id="ARBA00023053"/>
    </source>
</evidence>
<dbReference type="InterPro" id="IPR001041">
    <property type="entry name" value="2Fe-2S_ferredoxin-type"/>
</dbReference>
<evidence type="ECO:0000256" key="4">
    <source>
        <dbReference type="ARBA" id="ARBA00005570"/>
    </source>
</evidence>
<dbReference type="InterPro" id="IPR017938">
    <property type="entry name" value="Riboflavin_synthase-like_b-brl"/>
</dbReference>
<feature type="domain" description="2Fe-2S ferredoxin-type" evidence="27">
    <location>
        <begin position="33"/>
        <end position="125"/>
    </location>
</feature>
<evidence type="ECO:0000259" key="28">
    <source>
        <dbReference type="PROSITE" id="PS51384"/>
    </source>
</evidence>
<keyword evidence="9" id="KW-1003">Cell membrane</keyword>
<comment type="similarity">
    <text evidence="4">Belongs to the NqrF family.</text>
</comment>
<dbReference type="InterPro" id="IPR036010">
    <property type="entry name" value="2Fe-2S_ferredoxin-like_sf"/>
</dbReference>
<dbReference type="SUPFAM" id="SSF63380">
    <property type="entry name" value="Riboflavin synthase domain-like"/>
    <property type="match status" value="1"/>
</dbReference>
<dbReference type="InterPro" id="IPR001433">
    <property type="entry name" value="OxRdtase_FAD/NAD-bd"/>
</dbReference>
<keyword evidence="8" id="KW-0813">Transport</keyword>
<dbReference type="GO" id="GO:0006814">
    <property type="term" value="P:sodium ion transport"/>
    <property type="evidence" value="ECO:0007669"/>
    <property type="project" value="UniProtKB-KW"/>
</dbReference>
<dbReference type="InterPro" id="IPR012675">
    <property type="entry name" value="Beta-grasp_dom_sf"/>
</dbReference>
<dbReference type="CDD" id="cd06188">
    <property type="entry name" value="NADH_quinone_reductase"/>
    <property type="match status" value="1"/>
</dbReference>
<reference evidence="29 30" key="1">
    <citation type="submission" date="2020-09" db="EMBL/GenBank/DDBJ databases">
        <title>Pseudoxanthomonas sp. CAU 1598 isolated from sand of Yaerae Beach.</title>
        <authorList>
            <person name="Kim W."/>
        </authorList>
    </citation>
    <scope>NUCLEOTIDE SEQUENCE [LARGE SCALE GENOMIC DNA]</scope>
    <source>
        <strain evidence="29 30">CAU 1598</strain>
    </source>
</reference>
<keyword evidence="13" id="KW-0479">Metal-binding</keyword>
<evidence type="ECO:0000256" key="17">
    <source>
        <dbReference type="ARBA" id="ARBA00023014"/>
    </source>
</evidence>
<evidence type="ECO:0000256" key="11">
    <source>
        <dbReference type="ARBA" id="ARBA00022630"/>
    </source>
</evidence>
<evidence type="ECO:0000256" key="23">
    <source>
        <dbReference type="ARBA" id="ARBA00023201"/>
    </source>
</evidence>
<dbReference type="InterPro" id="IPR039261">
    <property type="entry name" value="FNR_nucleotide-bd"/>
</dbReference>
<evidence type="ECO:0000259" key="27">
    <source>
        <dbReference type="PROSITE" id="PS51085"/>
    </source>
</evidence>
<dbReference type="RefSeq" id="WP_192029542.1">
    <property type="nucleotide sequence ID" value="NZ_JACYTR010000017.1"/>
</dbReference>
<comment type="cofactor">
    <cofactor evidence="1">
        <name>FAD</name>
        <dbReference type="ChEBI" id="CHEBI:57692"/>
    </cofactor>
</comment>
<keyword evidence="15" id="KW-1278">Translocase</keyword>
<organism evidence="29 30">
    <name type="scientific">Pseudomarimonas arenosa</name>
    <dbReference type="NCBI Taxonomy" id="2774145"/>
    <lineage>
        <taxon>Bacteria</taxon>
        <taxon>Pseudomonadati</taxon>
        <taxon>Pseudomonadota</taxon>
        <taxon>Gammaproteobacteria</taxon>
        <taxon>Lysobacterales</taxon>
        <taxon>Lysobacteraceae</taxon>
        <taxon>Pseudomarimonas</taxon>
    </lineage>
</organism>
<evidence type="ECO:0000256" key="8">
    <source>
        <dbReference type="ARBA" id="ARBA00022448"/>
    </source>
</evidence>
<dbReference type="PANTHER" id="PTHR43644">
    <property type="entry name" value="NA(+)-TRANSLOCATING NADH-QUINONE REDUCTASE SUBUNIT"/>
    <property type="match status" value="1"/>
</dbReference>
<evidence type="ECO:0000256" key="3">
    <source>
        <dbReference type="ARBA" id="ARBA00004533"/>
    </source>
</evidence>
<dbReference type="Gene3D" id="3.40.50.80">
    <property type="entry name" value="Nucleotide-binding domain of ferredoxin-NADP reductase (FNR) module"/>
    <property type="match status" value="1"/>
</dbReference>
<feature type="domain" description="FAD-binding FR-type" evidence="28">
    <location>
        <begin position="128"/>
        <end position="269"/>
    </location>
</feature>
<dbReference type="FunFam" id="3.40.50.80:FF:000014">
    <property type="entry name" value="Na(+)-translocating NADH-quinone reductase subunit F"/>
    <property type="match status" value="1"/>
</dbReference>
<keyword evidence="10" id="KW-0997">Cell inner membrane</keyword>
<dbReference type="PANTHER" id="PTHR43644:SF1">
    <property type="entry name" value="NAD(P)H-FLAVIN REDUCTASE"/>
    <property type="match status" value="1"/>
</dbReference>
<protein>
    <recommendedName>
        <fullName evidence="7">Na(+)-translocating NADH-quinone reductase subunit F</fullName>
        <ecNumber evidence="6">7.2.1.1</ecNumber>
    </recommendedName>
    <alternativeName>
        <fullName evidence="25">NQR complex subunit F</fullName>
    </alternativeName>
    <alternativeName>
        <fullName evidence="24">NQR-1 subunit F</fullName>
    </alternativeName>
</protein>
<keyword evidence="22" id="KW-0472">Membrane</keyword>
<keyword evidence="16" id="KW-0408">Iron</keyword>
<dbReference type="GO" id="GO:0051537">
    <property type="term" value="F:2 iron, 2 sulfur cluster binding"/>
    <property type="evidence" value="ECO:0007669"/>
    <property type="project" value="UniProtKB-KW"/>
</dbReference>
<dbReference type="Pfam" id="PF00111">
    <property type="entry name" value="Fer2"/>
    <property type="match status" value="1"/>
</dbReference>
<dbReference type="PROSITE" id="PS51384">
    <property type="entry name" value="FAD_FR"/>
    <property type="match status" value="1"/>
</dbReference>
<evidence type="ECO:0000256" key="6">
    <source>
        <dbReference type="ARBA" id="ARBA00013099"/>
    </source>
</evidence>
<keyword evidence="17" id="KW-0411">Iron-sulfur</keyword>
<dbReference type="SUPFAM" id="SSF52343">
    <property type="entry name" value="Ferredoxin reductase-like, C-terminal NADP-linked domain"/>
    <property type="match status" value="1"/>
</dbReference>
<dbReference type="InterPro" id="IPR001709">
    <property type="entry name" value="Flavoprot_Pyr_Nucl_cyt_Rdtase"/>
</dbReference>
<evidence type="ECO:0000256" key="1">
    <source>
        <dbReference type="ARBA" id="ARBA00001974"/>
    </source>
</evidence>